<organism evidence="2">
    <name type="scientific">Cacopsylla melanoneura</name>
    <dbReference type="NCBI Taxonomy" id="428564"/>
    <lineage>
        <taxon>Eukaryota</taxon>
        <taxon>Metazoa</taxon>
        <taxon>Ecdysozoa</taxon>
        <taxon>Arthropoda</taxon>
        <taxon>Hexapoda</taxon>
        <taxon>Insecta</taxon>
        <taxon>Pterygota</taxon>
        <taxon>Neoptera</taxon>
        <taxon>Paraneoptera</taxon>
        <taxon>Hemiptera</taxon>
        <taxon>Sternorrhyncha</taxon>
        <taxon>Psylloidea</taxon>
        <taxon>Psyllidae</taxon>
        <taxon>Psyllinae</taxon>
        <taxon>Cacopsylla</taxon>
    </lineage>
</organism>
<name>A0A8D8X028_9HEMI</name>
<dbReference type="EMBL" id="HBUF01247490">
    <property type="protein sequence ID" value="CAG6678928.1"/>
    <property type="molecule type" value="Transcribed_RNA"/>
</dbReference>
<accession>A0A8D8X028</accession>
<keyword evidence="1" id="KW-1133">Transmembrane helix</keyword>
<feature type="transmembrane region" description="Helical" evidence="1">
    <location>
        <begin position="12"/>
        <end position="35"/>
    </location>
</feature>
<sequence length="125" mass="14198">MFDVIFENVHILFYVNLCFAYHNPLSSLSSLSSFVLFRLSPYFPRSLLFSMSSICSSLYSLSFIIFIQHSSSSHFSHIFVGIFLFSPINVSFFPLSTILFSISTLNSPLSFFICTLTGKIVSYRA</sequence>
<feature type="transmembrane region" description="Helical" evidence="1">
    <location>
        <begin position="79"/>
        <end position="102"/>
    </location>
</feature>
<evidence type="ECO:0000256" key="1">
    <source>
        <dbReference type="SAM" id="Phobius"/>
    </source>
</evidence>
<evidence type="ECO:0000313" key="2">
    <source>
        <dbReference type="EMBL" id="CAG6678928.1"/>
    </source>
</evidence>
<dbReference type="AlphaFoldDB" id="A0A8D8X028"/>
<protein>
    <submittedName>
        <fullName evidence="2">Uncharacterized protein</fullName>
    </submittedName>
</protein>
<reference evidence="2" key="1">
    <citation type="submission" date="2021-05" db="EMBL/GenBank/DDBJ databases">
        <authorList>
            <person name="Alioto T."/>
            <person name="Alioto T."/>
            <person name="Gomez Garrido J."/>
        </authorList>
    </citation>
    <scope>NUCLEOTIDE SEQUENCE</scope>
</reference>
<feature type="transmembrane region" description="Helical" evidence="1">
    <location>
        <begin position="47"/>
        <end position="67"/>
    </location>
</feature>
<proteinExistence type="predicted"/>
<keyword evidence="1" id="KW-0812">Transmembrane</keyword>
<keyword evidence="1" id="KW-0472">Membrane</keyword>